<dbReference type="EMBL" id="JAOALG010000001">
    <property type="protein sequence ID" value="MEQ5840240.1"/>
    <property type="molecule type" value="Genomic_DNA"/>
</dbReference>
<feature type="compositionally biased region" description="Polar residues" evidence="1">
    <location>
        <begin position="81"/>
        <end position="90"/>
    </location>
</feature>
<accession>A0ABV1LNC1</accession>
<evidence type="ECO:0000256" key="1">
    <source>
        <dbReference type="SAM" id="MobiDB-lite"/>
    </source>
</evidence>
<protein>
    <submittedName>
        <fullName evidence="2">Uncharacterized protein</fullName>
    </submittedName>
</protein>
<sequence>MNDSLVTTVECARDDLVSNHYRVIAMATLRCGPRRLHMERTRYRIERLSLPSFFAAQRKKVPPRTGATPAPRGANKKPPAQANSKASSPHEQTKEIT</sequence>
<gene>
    <name evidence="2" type="ORF">N0A02_12460</name>
</gene>
<name>A0ABV1LNC1_9BURK</name>
<proteinExistence type="predicted"/>
<dbReference type="Proteomes" id="UP001469089">
    <property type="component" value="Unassembled WGS sequence"/>
</dbReference>
<organism evidence="2 3">
    <name type="scientific">Paraburkholderia acidicola</name>
    <dbReference type="NCBI Taxonomy" id="1912599"/>
    <lineage>
        <taxon>Bacteria</taxon>
        <taxon>Pseudomonadati</taxon>
        <taxon>Pseudomonadota</taxon>
        <taxon>Betaproteobacteria</taxon>
        <taxon>Burkholderiales</taxon>
        <taxon>Burkholderiaceae</taxon>
        <taxon>Paraburkholderia</taxon>
    </lineage>
</organism>
<reference evidence="2 3" key="1">
    <citation type="journal article" date="2024" name="Chem. Sci.">
        <title>Discovery of a lagriamide polyketide by integrated genome mining, isotopic labeling, and untargeted metabolomics.</title>
        <authorList>
            <person name="Fergusson C.H."/>
            <person name="Saulog J."/>
            <person name="Paulo B.S."/>
            <person name="Wilson D.M."/>
            <person name="Liu D.Y."/>
            <person name="Morehouse N.J."/>
            <person name="Waterworth S."/>
            <person name="Barkei J."/>
            <person name="Gray C.A."/>
            <person name="Kwan J.C."/>
            <person name="Eustaquio A.S."/>
            <person name="Linington R.G."/>
        </authorList>
    </citation>
    <scope>NUCLEOTIDE SEQUENCE [LARGE SCALE GENOMIC DNA]</scope>
    <source>
        <strain evidence="2 3">RL17-338-BIF-B</strain>
    </source>
</reference>
<dbReference type="RefSeq" id="WP_349542466.1">
    <property type="nucleotide sequence ID" value="NZ_JAOALG010000001.1"/>
</dbReference>
<keyword evidence="3" id="KW-1185">Reference proteome</keyword>
<evidence type="ECO:0000313" key="3">
    <source>
        <dbReference type="Proteomes" id="UP001469089"/>
    </source>
</evidence>
<comment type="caution">
    <text evidence="2">The sequence shown here is derived from an EMBL/GenBank/DDBJ whole genome shotgun (WGS) entry which is preliminary data.</text>
</comment>
<feature type="region of interest" description="Disordered" evidence="1">
    <location>
        <begin position="54"/>
        <end position="97"/>
    </location>
</feature>
<evidence type="ECO:0000313" key="2">
    <source>
        <dbReference type="EMBL" id="MEQ5840240.1"/>
    </source>
</evidence>